<evidence type="ECO:0000256" key="1">
    <source>
        <dbReference type="SAM" id="Phobius"/>
    </source>
</evidence>
<protein>
    <recommendedName>
        <fullName evidence="4">MFS transporter</fullName>
    </recommendedName>
</protein>
<keyword evidence="1" id="KW-0812">Transmembrane</keyword>
<accession>A0ABT0AFX3</accession>
<proteinExistence type="predicted"/>
<dbReference type="EMBL" id="JALHAT010000032">
    <property type="protein sequence ID" value="MCJ1962103.1"/>
    <property type="molecule type" value="Genomic_DNA"/>
</dbReference>
<keyword evidence="3" id="KW-1185">Reference proteome</keyword>
<dbReference type="RefSeq" id="WP_039390526.1">
    <property type="nucleotide sequence ID" value="NZ_JALHAT010000032.1"/>
</dbReference>
<evidence type="ECO:0008006" key="4">
    <source>
        <dbReference type="Google" id="ProtNLM"/>
    </source>
</evidence>
<feature type="transmembrane region" description="Helical" evidence="1">
    <location>
        <begin position="31"/>
        <end position="49"/>
    </location>
</feature>
<dbReference type="Proteomes" id="UP001162802">
    <property type="component" value="Unassembled WGS sequence"/>
</dbReference>
<evidence type="ECO:0000313" key="3">
    <source>
        <dbReference type="Proteomes" id="UP001162802"/>
    </source>
</evidence>
<comment type="caution">
    <text evidence="2">The sequence shown here is derived from an EMBL/GenBank/DDBJ whole genome shotgun (WGS) entry which is preliminary data.</text>
</comment>
<gene>
    <name evidence="2" type="ORF">MTR65_15525</name>
</gene>
<evidence type="ECO:0000313" key="2">
    <source>
        <dbReference type="EMBL" id="MCJ1962103.1"/>
    </source>
</evidence>
<name>A0ABT0AFX3_9SPHN</name>
<keyword evidence="1" id="KW-1133">Transmembrane helix</keyword>
<organism evidence="2 3">
    <name type="scientific">Novosphingobium mangrovi</name>
    <name type="common">ex Hu et al. 2023</name>
    <dbReference type="NCBI Taxonomy" id="2930094"/>
    <lineage>
        <taxon>Bacteria</taxon>
        <taxon>Pseudomonadati</taxon>
        <taxon>Pseudomonadota</taxon>
        <taxon>Alphaproteobacteria</taxon>
        <taxon>Sphingomonadales</taxon>
        <taxon>Sphingomonadaceae</taxon>
        <taxon>Novosphingobium</taxon>
    </lineage>
</organism>
<reference evidence="2" key="1">
    <citation type="submission" date="2022-03" db="EMBL/GenBank/DDBJ databases">
        <title>Identification of a novel bacterium isolated from mangrove sediments.</title>
        <authorList>
            <person name="Pan X."/>
        </authorList>
    </citation>
    <scope>NUCLEOTIDE SEQUENCE</scope>
    <source>
        <strain evidence="2">B2637</strain>
    </source>
</reference>
<sequence length="68" mass="7009">MPLRTASSDQTGSDLAARQPRATLARTKLDWAIIASLLAMGALNLMAMADQLGPAKAYAAPICGVPLA</sequence>
<keyword evidence="1" id="KW-0472">Membrane</keyword>